<dbReference type="OrthoDB" id="2387597at2"/>
<dbReference type="InterPro" id="IPR041715">
    <property type="entry name" value="HisRS-like_core"/>
</dbReference>
<protein>
    <submittedName>
        <fullName evidence="2">ATP phosphoribosyltransferase regulatory subunit HisZ</fullName>
    </submittedName>
</protein>
<sequence>MTSFIYNPALIRQKQLEVEFLSFFHGHGFDIIDLPVVETFDWPGMTEDDLRLMPQRESWVQNGTVHALRHDWTNAIVRYLHKYKIEAERAVYSGPVFHSGSETRQLGMEVFSESTSRQTEALSLMIGFMDEQMNDRPRTAVISHYALLPMILGEEKVADPAIRRALSQRSTSALRQLLGDHPLLDLIGDQPESQVHKLRSAFPEIRGVLGELTGWEETLREAGVEAVYPDITALPSQSYYDGVFIRLYGSGRTTPIASGGQYTARSKAFGMGIFY</sequence>
<dbReference type="RefSeq" id="WP_092094665.1">
    <property type="nucleotide sequence ID" value="NZ_FNAR01000003.1"/>
</dbReference>
<organism evidence="2 3">
    <name type="scientific">Bhargavaea beijingensis</name>
    <dbReference type="NCBI Taxonomy" id="426756"/>
    <lineage>
        <taxon>Bacteria</taxon>
        <taxon>Bacillati</taxon>
        <taxon>Bacillota</taxon>
        <taxon>Bacilli</taxon>
        <taxon>Bacillales</taxon>
        <taxon>Caryophanaceae</taxon>
        <taxon>Bhargavaea</taxon>
    </lineage>
</organism>
<dbReference type="Gene3D" id="3.30.930.10">
    <property type="entry name" value="Bira Bifunctional Protein, Domain 2"/>
    <property type="match status" value="1"/>
</dbReference>
<dbReference type="Proteomes" id="UP000198823">
    <property type="component" value="Unassembled WGS sequence"/>
</dbReference>
<dbReference type="Pfam" id="PF13393">
    <property type="entry name" value="tRNA-synt_His"/>
    <property type="match status" value="1"/>
</dbReference>
<name>A0A1G6ZTG5_9BACL</name>
<dbReference type="GO" id="GO:0140096">
    <property type="term" value="F:catalytic activity, acting on a protein"/>
    <property type="evidence" value="ECO:0007669"/>
    <property type="project" value="UniProtKB-ARBA"/>
</dbReference>
<dbReference type="SUPFAM" id="SSF55681">
    <property type="entry name" value="Class II aaRS and biotin synthetases"/>
    <property type="match status" value="1"/>
</dbReference>
<evidence type="ECO:0000259" key="1">
    <source>
        <dbReference type="Pfam" id="PF13393"/>
    </source>
</evidence>
<dbReference type="AlphaFoldDB" id="A0A1G6ZTG5"/>
<evidence type="ECO:0000313" key="3">
    <source>
        <dbReference type="Proteomes" id="UP000198823"/>
    </source>
</evidence>
<keyword evidence="2" id="KW-0328">Glycosyltransferase</keyword>
<dbReference type="STRING" id="426756.SAMN04488126_10362"/>
<feature type="domain" description="Class II Histidinyl-tRNA synthetase (HisRS)-like catalytic core" evidence="1">
    <location>
        <begin position="11"/>
        <end position="270"/>
    </location>
</feature>
<reference evidence="2 3" key="1">
    <citation type="submission" date="2016-10" db="EMBL/GenBank/DDBJ databases">
        <authorList>
            <person name="de Groot N.N."/>
        </authorList>
    </citation>
    <scope>NUCLEOTIDE SEQUENCE [LARGE SCALE GENOMIC DNA]</scope>
    <source>
        <strain evidence="2 3">CGMCC 1.6762</strain>
    </source>
</reference>
<proteinExistence type="predicted"/>
<dbReference type="GO" id="GO:0016757">
    <property type="term" value="F:glycosyltransferase activity"/>
    <property type="evidence" value="ECO:0007669"/>
    <property type="project" value="UniProtKB-KW"/>
</dbReference>
<dbReference type="EMBL" id="FNAR01000003">
    <property type="protein sequence ID" value="SDE06074.1"/>
    <property type="molecule type" value="Genomic_DNA"/>
</dbReference>
<accession>A0A1G6ZTG5</accession>
<keyword evidence="2" id="KW-0808">Transferase</keyword>
<evidence type="ECO:0000313" key="2">
    <source>
        <dbReference type="EMBL" id="SDE06074.1"/>
    </source>
</evidence>
<gene>
    <name evidence="2" type="ORF">SAMN04488126_10362</name>
</gene>
<dbReference type="InterPro" id="IPR045864">
    <property type="entry name" value="aa-tRNA-synth_II/BPL/LPL"/>
</dbReference>